<evidence type="ECO:0000259" key="2">
    <source>
        <dbReference type="Pfam" id="PF12697"/>
    </source>
</evidence>
<keyword evidence="4" id="KW-1185">Reference proteome</keyword>
<dbReference type="InterPro" id="IPR029058">
    <property type="entry name" value="AB_hydrolase_fold"/>
</dbReference>
<evidence type="ECO:0000313" key="3">
    <source>
        <dbReference type="EMBL" id="KAF2682400.1"/>
    </source>
</evidence>
<protein>
    <recommendedName>
        <fullName evidence="2">AB hydrolase-1 domain-containing protein</fullName>
    </recommendedName>
</protein>
<dbReference type="PANTHER" id="PTHR37017:SF11">
    <property type="entry name" value="ESTERASE_LIPASE_THIOESTERASE DOMAIN-CONTAINING PROTEIN"/>
    <property type="match status" value="1"/>
</dbReference>
<dbReference type="SUPFAM" id="SSF53474">
    <property type="entry name" value="alpha/beta-Hydrolases"/>
    <property type="match status" value="1"/>
</dbReference>
<evidence type="ECO:0000256" key="1">
    <source>
        <dbReference type="SAM" id="Phobius"/>
    </source>
</evidence>
<dbReference type="Pfam" id="PF12697">
    <property type="entry name" value="Abhydrolase_6"/>
    <property type="match status" value="1"/>
</dbReference>
<feature type="domain" description="AB hydrolase-1" evidence="2">
    <location>
        <begin position="11"/>
        <end position="219"/>
    </location>
</feature>
<sequence length="226" mass="24771">MASPRKPTALLLQGTFQLPEAYDKFARLIESRGFPVVQPPYPSLIGQDQPHFTKKTLADDVQIVESAITKLIVDESKTILVVMHSYGGLVGAEAVPENLTLKSRKERSLHGGIAYFFFFSAFFMPMGQSIATAVGDSPDHDHWDGRFKMRDPLTTMYSDLPADQAAYWAARVIPQSNAVNDTAVPAPVQEMFAHLAGSIVKKIDSGHSAMLSNPEEVVALLEDVVL</sequence>
<dbReference type="EMBL" id="MU005587">
    <property type="protein sequence ID" value="KAF2682400.1"/>
    <property type="molecule type" value="Genomic_DNA"/>
</dbReference>
<keyword evidence="1" id="KW-1133">Transmembrane helix</keyword>
<reference evidence="3" key="1">
    <citation type="journal article" date="2020" name="Stud. Mycol.">
        <title>101 Dothideomycetes genomes: a test case for predicting lifestyles and emergence of pathogens.</title>
        <authorList>
            <person name="Haridas S."/>
            <person name="Albert R."/>
            <person name="Binder M."/>
            <person name="Bloem J."/>
            <person name="Labutti K."/>
            <person name="Salamov A."/>
            <person name="Andreopoulos B."/>
            <person name="Baker S."/>
            <person name="Barry K."/>
            <person name="Bills G."/>
            <person name="Bluhm B."/>
            <person name="Cannon C."/>
            <person name="Castanera R."/>
            <person name="Culley D."/>
            <person name="Daum C."/>
            <person name="Ezra D."/>
            <person name="Gonzalez J."/>
            <person name="Henrissat B."/>
            <person name="Kuo A."/>
            <person name="Liang C."/>
            <person name="Lipzen A."/>
            <person name="Lutzoni F."/>
            <person name="Magnuson J."/>
            <person name="Mondo S."/>
            <person name="Nolan M."/>
            <person name="Ohm R."/>
            <person name="Pangilinan J."/>
            <person name="Park H.-J."/>
            <person name="Ramirez L."/>
            <person name="Alfaro M."/>
            <person name="Sun H."/>
            <person name="Tritt A."/>
            <person name="Yoshinaga Y."/>
            <person name="Zwiers L.-H."/>
            <person name="Turgeon B."/>
            <person name="Goodwin S."/>
            <person name="Spatafora J."/>
            <person name="Crous P."/>
            <person name="Grigoriev I."/>
        </authorList>
    </citation>
    <scope>NUCLEOTIDE SEQUENCE</scope>
    <source>
        <strain evidence="3">CBS 122367</strain>
    </source>
</reference>
<organism evidence="3 4">
    <name type="scientific">Lentithecium fluviatile CBS 122367</name>
    <dbReference type="NCBI Taxonomy" id="1168545"/>
    <lineage>
        <taxon>Eukaryota</taxon>
        <taxon>Fungi</taxon>
        <taxon>Dikarya</taxon>
        <taxon>Ascomycota</taxon>
        <taxon>Pezizomycotina</taxon>
        <taxon>Dothideomycetes</taxon>
        <taxon>Pleosporomycetidae</taxon>
        <taxon>Pleosporales</taxon>
        <taxon>Massarineae</taxon>
        <taxon>Lentitheciaceae</taxon>
        <taxon>Lentithecium</taxon>
    </lineage>
</organism>
<dbReference type="InterPro" id="IPR000073">
    <property type="entry name" value="AB_hydrolase_1"/>
</dbReference>
<name>A0A6G1IWP2_9PLEO</name>
<dbReference type="OrthoDB" id="408373at2759"/>
<evidence type="ECO:0000313" key="4">
    <source>
        <dbReference type="Proteomes" id="UP000799291"/>
    </source>
</evidence>
<feature type="transmembrane region" description="Helical" evidence="1">
    <location>
        <begin position="112"/>
        <end position="131"/>
    </location>
</feature>
<proteinExistence type="predicted"/>
<dbReference type="AlphaFoldDB" id="A0A6G1IWP2"/>
<dbReference type="PANTHER" id="PTHR37017">
    <property type="entry name" value="AB HYDROLASE-1 DOMAIN-CONTAINING PROTEIN-RELATED"/>
    <property type="match status" value="1"/>
</dbReference>
<keyword evidence="1" id="KW-0812">Transmembrane</keyword>
<accession>A0A6G1IWP2</accession>
<dbReference type="Proteomes" id="UP000799291">
    <property type="component" value="Unassembled WGS sequence"/>
</dbReference>
<dbReference type="InterPro" id="IPR052897">
    <property type="entry name" value="Sec-Metab_Biosynth_Hydrolase"/>
</dbReference>
<gene>
    <name evidence="3" type="ORF">K458DRAFT_454290</name>
</gene>
<keyword evidence="1" id="KW-0472">Membrane</keyword>
<dbReference type="Gene3D" id="3.40.50.1820">
    <property type="entry name" value="alpha/beta hydrolase"/>
    <property type="match status" value="1"/>
</dbReference>